<protein>
    <submittedName>
        <fullName evidence="2">Uncharacterized protein</fullName>
    </submittedName>
</protein>
<dbReference type="KEGG" id="proo:MJB10_12440"/>
<evidence type="ECO:0000313" key="3">
    <source>
        <dbReference type="Proteomes" id="UP001304650"/>
    </source>
</evidence>
<accession>A0AA96LUR2</accession>
<reference evidence="2" key="1">
    <citation type="submission" date="2022-02" db="EMBL/GenBank/DDBJ databases">
        <title>Paenibacillus sp. MBLB1832 Whole Genome Shotgun Sequencing.</title>
        <authorList>
            <person name="Hwang C.Y."/>
            <person name="Cho E.-S."/>
            <person name="Seo M.-J."/>
        </authorList>
    </citation>
    <scope>NUCLEOTIDE SEQUENCE</scope>
    <source>
        <strain evidence="2">MBLB1832</strain>
    </source>
</reference>
<keyword evidence="1" id="KW-0472">Membrane</keyword>
<feature type="transmembrane region" description="Helical" evidence="1">
    <location>
        <begin position="102"/>
        <end position="125"/>
    </location>
</feature>
<gene>
    <name evidence="2" type="ORF">MJB10_12440</name>
</gene>
<keyword evidence="3" id="KW-1185">Reference proteome</keyword>
<evidence type="ECO:0000256" key="1">
    <source>
        <dbReference type="SAM" id="Phobius"/>
    </source>
</evidence>
<sequence>MTLTLLVLVLGFIGVCIIVPIALWLRSKFSPKFDILPQRKLNTLSTLATILSFLYQLSFMFVYLSDHLANFSNPWGDIYWVSAGLSGIIFGFIGVNCPRLISVISILQIILGFGLLGLLVLAIGITSM</sequence>
<name>A0AA96LUR2_9BACL</name>
<proteinExistence type="predicted"/>
<keyword evidence="1" id="KW-0812">Transmembrane</keyword>
<organism evidence="2 3">
    <name type="scientific">Paenibacillus roseopurpureus</name>
    <dbReference type="NCBI Taxonomy" id="2918901"/>
    <lineage>
        <taxon>Bacteria</taxon>
        <taxon>Bacillati</taxon>
        <taxon>Bacillota</taxon>
        <taxon>Bacilli</taxon>
        <taxon>Bacillales</taxon>
        <taxon>Paenibacillaceae</taxon>
        <taxon>Paenibacillus</taxon>
    </lineage>
</organism>
<feature type="transmembrane region" description="Helical" evidence="1">
    <location>
        <begin position="77"/>
        <end position="95"/>
    </location>
</feature>
<dbReference type="RefSeq" id="WP_314805272.1">
    <property type="nucleotide sequence ID" value="NZ_CP130319.1"/>
</dbReference>
<evidence type="ECO:0000313" key="2">
    <source>
        <dbReference type="EMBL" id="WNR46856.1"/>
    </source>
</evidence>
<dbReference type="Proteomes" id="UP001304650">
    <property type="component" value="Chromosome"/>
</dbReference>
<keyword evidence="1" id="KW-1133">Transmembrane helix</keyword>
<dbReference type="AlphaFoldDB" id="A0AA96LUR2"/>
<feature type="transmembrane region" description="Helical" evidence="1">
    <location>
        <begin position="6"/>
        <end position="25"/>
    </location>
</feature>
<feature type="transmembrane region" description="Helical" evidence="1">
    <location>
        <begin position="46"/>
        <end position="65"/>
    </location>
</feature>
<dbReference type="EMBL" id="CP130319">
    <property type="protein sequence ID" value="WNR46856.1"/>
    <property type="molecule type" value="Genomic_DNA"/>
</dbReference>